<dbReference type="GO" id="GO:0015920">
    <property type="term" value="P:lipopolysaccharide transport"/>
    <property type="evidence" value="ECO:0007669"/>
    <property type="project" value="TreeGrafter"/>
</dbReference>
<keyword evidence="5 6" id="KW-0472">Membrane</keyword>
<evidence type="ECO:0000256" key="1">
    <source>
        <dbReference type="ARBA" id="ARBA00004651"/>
    </source>
</evidence>
<evidence type="ECO:0000256" key="2">
    <source>
        <dbReference type="ARBA" id="ARBA00022475"/>
    </source>
</evidence>
<keyword evidence="4 6" id="KW-1133">Transmembrane helix</keyword>
<dbReference type="InterPro" id="IPR005495">
    <property type="entry name" value="LptG/LptF_permease"/>
</dbReference>
<dbReference type="Proteomes" id="UP000010793">
    <property type="component" value="Chromosome"/>
</dbReference>
<dbReference type="PANTHER" id="PTHR33529:SF6">
    <property type="entry name" value="YJGP_YJGQ FAMILY PERMEASE"/>
    <property type="match status" value="1"/>
</dbReference>
<evidence type="ECO:0000256" key="3">
    <source>
        <dbReference type="ARBA" id="ARBA00022692"/>
    </source>
</evidence>
<dbReference type="RefSeq" id="WP_013243345.1">
    <property type="nucleotide sequence ID" value="NC_019908.1"/>
</dbReference>
<feature type="transmembrane region" description="Helical" evidence="6">
    <location>
        <begin position="334"/>
        <end position="352"/>
    </location>
</feature>
<comment type="subcellular location">
    <subcellularLocation>
        <location evidence="1">Cell membrane</location>
        <topology evidence="1">Multi-pass membrane protein</topology>
    </subcellularLocation>
</comment>
<sequence length="356" mass="40952">MKKLNSYLLKEFLSMFVGSLILFVILVTIADLSSKLSYYTEHPENMKYFITYHAARTPHNLYYLFPIALMFSSTYVLGTFVKNKEMLAVQNSGISLFKFSSPIFIIVIALCLGLIGFWQFVAAPMNKISFEANDLGRGHKKGEYTGSLNIFGANNYIYFIENFNFNDNYLTNTVIVKLKEDGAIDMRISSPSVRWNDNEKKWYAETGILAEFTDKKNISVKEITNYPLDVLERPEHFMNRPALDSMSLTEEMHWIKLRKEVNLNTNTLETDFHYRISYCFSGFIIVLLASLFSKFSTQSVLVVSLVMVIMVALVYYSILMMFRSMGDGGNMNPFIAAWMPNIIFAGLCFLAFKKFY</sequence>
<organism evidence="7 8">
    <name type="scientific">Brachyspira pilosicoli P43/6/78</name>
    <dbReference type="NCBI Taxonomy" id="1042417"/>
    <lineage>
        <taxon>Bacteria</taxon>
        <taxon>Pseudomonadati</taxon>
        <taxon>Spirochaetota</taxon>
        <taxon>Spirochaetia</taxon>
        <taxon>Brachyspirales</taxon>
        <taxon>Brachyspiraceae</taxon>
        <taxon>Brachyspira</taxon>
    </lineage>
</organism>
<dbReference type="PANTHER" id="PTHR33529">
    <property type="entry name" value="SLR0882 PROTEIN-RELATED"/>
    <property type="match status" value="1"/>
</dbReference>
<dbReference type="EMBL" id="CP002873">
    <property type="protein sequence ID" value="AGA65572.1"/>
    <property type="molecule type" value="Genomic_DNA"/>
</dbReference>
<gene>
    <name evidence="7" type="ORF">BPP43_01100</name>
</gene>
<feature type="transmembrane region" description="Helical" evidence="6">
    <location>
        <begin position="12"/>
        <end position="30"/>
    </location>
</feature>
<feature type="transmembrane region" description="Helical" evidence="6">
    <location>
        <begin position="61"/>
        <end position="81"/>
    </location>
</feature>
<accession>A0A3B6VLW3</accession>
<feature type="transmembrane region" description="Helical" evidence="6">
    <location>
        <begin position="300"/>
        <end position="322"/>
    </location>
</feature>
<dbReference type="GO" id="GO:0043190">
    <property type="term" value="C:ATP-binding cassette (ABC) transporter complex"/>
    <property type="evidence" value="ECO:0007669"/>
    <property type="project" value="TreeGrafter"/>
</dbReference>
<keyword evidence="8" id="KW-1185">Reference proteome</keyword>
<dbReference type="Pfam" id="PF03739">
    <property type="entry name" value="LptF_LptG"/>
    <property type="match status" value="1"/>
</dbReference>
<reference evidence="7 8" key="1">
    <citation type="journal article" date="2013" name="Genome Announc.">
        <title>Complete Genome Sequence of the Porcine Strain Brachyspira pilosicoli P43/6/78(T.).</title>
        <authorList>
            <person name="Lin C."/>
            <person name="den Bakker H.C."/>
            <person name="Suzuki H."/>
            <person name="Lefebure T."/>
            <person name="Ponnala L."/>
            <person name="Sun Q."/>
            <person name="Stanhope M.J."/>
            <person name="Wiedmann M."/>
            <person name="Duhamel G.E."/>
        </authorList>
    </citation>
    <scope>NUCLEOTIDE SEQUENCE [LARGE SCALE GENOMIC DNA]</scope>
    <source>
        <strain evidence="7 8">P43/6/78</strain>
    </source>
</reference>
<name>A0A3B6VLW3_BRAPL</name>
<keyword evidence="3 6" id="KW-0812">Transmembrane</keyword>
<feature type="transmembrane region" description="Helical" evidence="6">
    <location>
        <begin position="272"/>
        <end position="293"/>
    </location>
</feature>
<proteinExistence type="predicted"/>
<dbReference type="GeneID" id="56438964"/>
<feature type="transmembrane region" description="Helical" evidence="6">
    <location>
        <begin position="102"/>
        <end position="121"/>
    </location>
</feature>
<evidence type="ECO:0000313" key="8">
    <source>
        <dbReference type="Proteomes" id="UP000010793"/>
    </source>
</evidence>
<keyword evidence="2" id="KW-1003">Cell membrane</keyword>
<evidence type="ECO:0000256" key="5">
    <source>
        <dbReference type="ARBA" id="ARBA00023136"/>
    </source>
</evidence>
<dbReference type="KEGG" id="bpip:BPP43_01100"/>
<evidence type="ECO:0000256" key="4">
    <source>
        <dbReference type="ARBA" id="ARBA00022989"/>
    </source>
</evidence>
<protein>
    <submittedName>
        <fullName evidence="7">Putative permease</fullName>
    </submittedName>
</protein>
<evidence type="ECO:0000256" key="6">
    <source>
        <dbReference type="SAM" id="Phobius"/>
    </source>
</evidence>
<dbReference type="AlphaFoldDB" id="A0A3B6VLW3"/>
<evidence type="ECO:0000313" key="7">
    <source>
        <dbReference type="EMBL" id="AGA65572.1"/>
    </source>
</evidence>